<accession>A0AAV8ZSB0</accession>
<dbReference type="Proteomes" id="UP001162156">
    <property type="component" value="Unassembled WGS sequence"/>
</dbReference>
<dbReference type="EMBL" id="JANEYF010000781">
    <property type="protein sequence ID" value="KAJ8967981.1"/>
    <property type="molecule type" value="Genomic_DNA"/>
</dbReference>
<gene>
    <name evidence="1" type="ORF">NQ314_002547</name>
</gene>
<organism evidence="1 2">
    <name type="scientific">Rhamnusium bicolor</name>
    <dbReference type="NCBI Taxonomy" id="1586634"/>
    <lineage>
        <taxon>Eukaryota</taxon>
        <taxon>Metazoa</taxon>
        <taxon>Ecdysozoa</taxon>
        <taxon>Arthropoda</taxon>
        <taxon>Hexapoda</taxon>
        <taxon>Insecta</taxon>
        <taxon>Pterygota</taxon>
        <taxon>Neoptera</taxon>
        <taxon>Endopterygota</taxon>
        <taxon>Coleoptera</taxon>
        <taxon>Polyphaga</taxon>
        <taxon>Cucujiformia</taxon>
        <taxon>Chrysomeloidea</taxon>
        <taxon>Cerambycidae</taxon>
        <taxon>Lepturinae</taxon>
        <taxon>Rhagiini</taxon>
        <taxon>Rhamnusium</taxon>
    </lineage>
</organism>
<comment type="caution">
    <text evidence="1">The sequence shown here is derived from an EMBL/GenBank/DDBJ whole genome shotgun (WGS) entry which is preliminary data.</text>
</comment>
<reference evidence="1" key="1">
    <citation type="journal article" date="2023" name="Insect Mol. Biol.">
        <title>Genome sequencing provides insights into the evolution of gene families encoding plant cell wall-degrading enzymes in longhorned beetles.</title>
        <authorList>
            <person name="Shin N.R."/>
            <person name="Okamura Y."/>
            <person name="Kirsch R."/>
            <person name="Pauchet Y."/>
        </authorList>
    </citation>
    <scope>NUCLEOTIDE SEQUENCE</scope>
    <source>
        <strain evidence="1">RBIC_L_NR</strain>
    </source>
</reference>
<evidence type="ECO:0000313" key="2">
    <source>
        <dbReference type="Proteomes" id="UP001162156"/>
    </source>
</evidence>
<dbReference type="AlphaFoldDB" id="A0AAV8ZSB0"/>
<name>A0AAV8ZSB0_9CUCU</name>
<protein>
    <submittedName>
        <fullName evidence="1">Uncharacterized protein</fullName>
    </submittedName>
</protein>
<proteinExistence type="predicted"/>
<keyword evidence="2" id="KW-1185">Reference proteome</keyword>
<sequence>MGDRQPLAKHVEELQQTYGVVEKRLKEAYKNSANRYNLRRRPVTFNVGDIVMKKNHVLSDAANYFSAKLAPKFVKCKVRSKMSTNVYRLETLDGKKVIGDYHVCDLKPYVARPDSNSGSESEN</sequence>
<evidence type="ECO:0000313" key="1">
    <source>
        <dbReference type="EMBL" id="KAJ8967981.1"/>
    </source>
</evidence>